<name>A0A937KD50_9BACT</name>
<evidence type="ECO:0000259" key="1">
    <source>
        <dbReference type="Pfam" id="PF05099"/>
    </source>
</evidence>
<dbReference type="SUPFAM" id="SSF158682">
    <property type="entry name" value="TerB-like"/>
    <property type="match status" value="1"/>
</dbReference>
<evidence type="ECO:0000313" key="2">
    <source>
        <dbReference type="EMBL" id="MBL6448786.1"/>
    </source>
</evidence>
<dbReference type="Pfam" id="PF05099">
    <property type="entry name" value="TerB"/>
    <property type="match status" value="1"/>
</dbReference>
<comment type="caution">
    <text evidence="2">The sequence shown here is derived from an EMBL/GenBank/DDBJ whole genome shotgun (WGS) entry which is preliminary data.</text>
</comment>
<protein>
    <submittedName>
        <fullName evidence="2">TerB family tellurite resistance protein</fullName>
    </submittedName>
</protein>
<dbReference type="Gene3D" id="1.10.3680.10">
    <property type="entry name" value="TerB-like"/>
    <property type="match status" value="2"/>
</dbReference>
<dbReference type="RefSeq" id="WP_202858326.1">
    <property type="nucleotide sequence ID" value="NZ_JAEUGD010000065.1"/>
</dbReference>
<dbReference type="Proteomes" id="UP000614216">
    <property type="component" value="Unassembled WGS sequence"/>
</dbReference>
<proteinExistence type="predicted"/>
<sequence length="146" mass="16929">MKFSEILNLFRQGKSTAKSHMKNLIEMAAADGNFDEVEYQLLQRIAKRNGISNGQLKSIRNNPDTVPFEIPEDKLERFSQLYDLVHMMVIDNDVHGEEKKLCNLFAIKFGYPKERIEEIVSTIQSNIDNGNDHEDTLQRVEWMLIS</sequence>
<dbReference type="InterPro" id="IPR029024">
    <property type="entry name" value="TerB-like"/>
</dbReference>
<feature type="domain" description="Co-chaperone DjlA N-terminal" evidence="1">
    <location>
        <begin position="14"/>
        <end position="60"/>
    </location>
</feature>
<dbReference type="EMBL" id="JAEUGD010000065">
    <property type="protein sequence ID" value="MBL6448786.1"/>
    <property type="molecule type" value="Genomic_DNA"/>
</dbReference>
<organism evidence="2 3">
    <name type="scientific">Fulvivirga marina</name>
    <dbReference type="NCBI Taxonomy" id="2494733"/>
    <lineage>
        <taxon>Bacteria</taxon>
        <taxon>Pseudomonadati</taxon>
        <taxon>Bacteroidota</taxon>
        <taxon>Cytophagia</taxon>
        <taxon>Cytophagales</taxon>
        <taxon>Fulvivirgaceae</taxon>
        <taxon>Fulvivirga</taxon>
    </lineage>
</organism>
<keyword evidence="3" id="KW-1185">Reference proteome</keyword>
<reference evidence="2" key="1">
    <citation type="submission" date="2021-01" db="EMBL/GenBank/DDBJ databases">
        <title>Fulvivirga kasyanovii gen. nov., sp nov., a novel member of the phylum Bacteroidetes isolated from seawater in a mussel farm.</title>
        <authorList>
            <person name="Zhao L.-H."/>
            <person name="Wang Z.-J."/>
        </authorList>
    </citation>
    <scope>NUCLEOTIDE SEQUENCE</scope>
    <source>
        <strain evidence="2">29W222</strain>
    </source>
</reference>
<dbReference type="CDD" id="cd07177">
    <property type="entry name" value="terB_like"/>
    <property type="match status" value="1"/>
</dbReference>
<evidence type="ECO:0000313" key="3">
    <source>
        <dbReference type="Proteomes" id="UP000614216"/>
    </source>
</evidence>
<dbReference type="InterPro" id="IPR007791">
    <property type="entry name" value="DjlA_N"/>
</dbReference>
<dbReference type="AlphaFoldDB" id="A0A937KD50"/>
<gene>
    <name evidence="2" type="ORF">JMN32_20910</name>
</gene>
<accession>A0A937KD50</accession>